<feature type="compositionally biased region" description="Low complexity" evidence="1">
    <location>
        <begin position="14"/>
        <end position="30"/>
    </location>
</feature>
<dbReference type="AlphaFoldDB" id="A0AAD7JEN9"/>
<feature type="region of interest" description="Disordered" evidence="1">
    <location>
        <begin position="1"/>
        <end position="63"/>
    </location>
</feature>
<feature type="region of interest" description="Disordered" evidence="1">
    <location>
        <begin position="86"/>
        <end position="140"/>
    </location>
</feature>
<proteinExistence type="predicted"/>
<evidence type="ECO:0000256" key="1">
    <source>
        <dbReference type="SAM" id="MobiDB-lite"/>
    </source>
</evidence>
<dbReference type="Proteomes" id="UP001215598">
    <property type="component" value="Unassembled WGS sequence"/>
</dbReference>
<dbReference type="EMBL" id="JARKIB010000034">
    <property type="protein sequence ID" value="KAJ7761782.1"/>
    <property type="molecule type" value="Genomic_DNA"/>
</dbReference>
<reference evidence="2" key="1">
    <citation type="submission" date="2023-03" db="EMBL/GenBank/DDBJ databases">
        <title>Massive genome expansion in bonnet fungi (Mycena s.s.) driven by repeated elements and novel gene families across ecological guilds.</title>
        <authorList>
            <consortium name="Lawrence Berkeley National Laboratory"/>
            <person name="Harder C.B."/>
            <person name="Miyauchi S."/>
            <person name="Viragh M."/>
            <person name="Kuo A."/>
            <person name="Thoen E."/>
            <person name="Andreopoulos B."/>
            <person name="Lu D."/>
            <person name="Skrede I."/>
            <person name="Drula E."/>
            <person name="Henrissat B."/>
            <person name="Morin E."/>
            <person name="Kohler A."/>
            <person name="Barry K."/>
            <person name="LaButti K."/>
            <person name="Morin E."/>
            <person name="Salamov A."/>
            <person name="Lipzen A."/>
            <person name="Mereny Z."/>
            <person name="Hegedus B."/>
            <person name="Baldrian P."/>
            <person name="Stursova M."/>
            <person name="Weitz H."/>
            <person name="Taylor A."/>
            <person name="Grigoriev I.V."/>
            <person name="Nagy L.G."/>
            <person name="Martin F."/>
            <person name="Kauserud H."/>
        </authorList>
    </citation>
    <scope>NUCLEOTIDE SEQUENCE</scope>
    <source>
        <strain evidence="2">CBHHK182m</strain>
    </source>
</reference>
<accession>A0AAD7JEN9</accession>
<comment type="caution">
    <text evidence="2">The sequence shown here is derived from an EMBL/GenBank/DDBJ whole genome shotgun (WGS) entry which is preliminary data.</text>
</comment>
<sequence length="597" mass="64120">MIRTTTMPAQGLGSAAPKSTTPAASSTPASRQPNTKKGKAARTAREKEATLGTPRIVRNTRSQARAVPPIPNDAHVLCAPLAPATSPARSTLVSPHRPAPQVTVHDHSGDLSSTSRFTDAPSIIGNTKKLGKKARSVRDSAKKEEFARLRERILDSDETNSLDALAQVLAEVISTMKAYKSSAPTVANWEALDAIAERLVNHHVFPSAGDDSEAFSAIVTRSVSVPVKELAARVESQSKAIVSLTKTVEGLKKAAAQTDHPTHNISPMSKKSFASAASSKPPIPIPNPSDERILVRFDGEVPSIFHLPYHEILGRLNAHLASLDLPGLVYTQKQSASSIFIVPKNKDDLALLSQQWSSWAPGILPGGRIAPVAAHCFLQVNGIPFKSVDSLDSTAREFEERNPELGQVLSATWVNRPPTESKIAAIAARGLKPPTAGSIYIRLQSRDAVDRAMAAGRVILGGMAPMVQRGFPHLRVCQCWGCHKFGHTQSRCGVKTQRCGGCGKDAHGPVCAEKPNCINCGEVHRSDSLSCPARKRIAAQLNQRAADICRALDEASVYNKQRRVTESLSPAMSTSTLFEAPEPFNPTTPAPRLHERV</sequence>
<name>A0AAD7JEN9_9AGAR</name>
<evidence type="ECO:0000313" key="3">
    <source>
        <dbReference type="Proteomes" id="UP001215598"/>
    </source>
</evidence>
<protein>
    <recommendedName>
        <fullName evidence="4">Gag-like protein</fullName>
    </recommendedName>
</protein>
<gene>
    <name evidence="2" type="ORF">B0H16DRAFT_1809983</name>
</gene>
<evidence type="ECO:0000313" key="2">
    <source>
        <dbReference type="EMBL" id="KAJ7761782.1"/>
    </source>
</evidence>
<evidence type="ECO:0008006" key="4">
    <source>
        <dbReference type="Google" id="ProtNLM"/>
    </source>
</evidence>
<feature type="region of interest" description="Disordered" evidence="1">
    <location>
        <begin position="577"/>
        <end position="597"/>
    </location>
</feature>
<organism evidence="2 3">
    <name type="scientific">Mycena metata</name>
    <dbReference type="NCBI Taxonomy" id="1033252"/>
    <lineage>
        <taxon>Eukaryota</taxon>
        <taxon>Fungi</taxon>
        <taxon>Dikarya</taxon>
        <taxon>Basidiomycota</taxon>
        <taxon>Agaricomycotina</taxon>
        <taxon>Agaricomycetes</taxon>
        <taxon>Agaricomycetidae</taxon>
        <taxon>Agaricales</taxon>
        <taxon>Marasmiineae</taxon>
        <taxon>Mycenaceae</taxon>
        <taxon>Mycena</taxon>
    </lineage>
</organism>
<keyword evidence="3" id="KW-1185">Reference proteome</keyword>